<organism evidence="2 3">
    <name type="scientific">Camelliibacillus cellulosilyticus</name>
    <dbReference type="NCBI Taxonomy" id="2174486"/>
    <lineage>
        <taxon>Bacteria</taxon>
        <taxon>Bacillati</taxon>
        <taxon>Bacillota</taxon>
        <taxon>Bacilli</taxon>
        <taxon>Bacillales</taxon>
        <taxon>Sporolactobacillaceae</taxon>
        <taxon>Camelliibacillus</taxon>
    </lineage>
</organism>
<dbReference type="Proteomes" id="UP001596022">
    <property type="component" value="Unassembled WGS sequence"/>
</dbReference>
<dbReference type="Gene3D" id="3.30.2140.20">
    <property type="match status" value="1"/>
</dbReference>
<dbReference type="InterPro" id="IPR038765">
    <property type="entry name" value="Papain-like_cys_pep_sf"/>
</dbReference>
<reference evidence="3" key="1">
    <citation type="journal article" date="2019" name="Int. J. Syst. Evol. Microbiol.">
        <title>The Global Catalogue of Microorganisms (GCM) 10K type strain sequencing project: providing services to taxonomists for standard genome sequencing and annotation.</title>
        <authorList>
            <consortium name="The Broad Institute Genomics Platform"/>
            <consortium name="The Broad Institute Genome Sequencing Center for Infectious Disease"/>
            <person name="Wu L."/>
            <person name="Ma J."/>
        </authorList>
    </citation>
    <scope>NUCLEOTIDE SEQUENCE [LARGE SCALE GENOMIC DNA]</scope>
    <source>
        <strain evidence="3">CGMCC 1.16306</strain>
    </source>
</reference>
<name>A0ABV9GRE4_9BACL</name>
<dbReference type="EMBL" id="JBHSFW010000009">
    <property type="protein sequence ID" value="MFC4619486.1"/>
    <property type="molecule type" value="Genomic_DNA"/>
</dbReference>
<accession>A0ABV9GRE4</accession>
<dbReference type="Pfam" id="PF00797">
    <property type="entry name" value="Acetyltransf_2"/>
    <property type="match status" value="1"/>
</dbReference>
<evidence type="ECO:0000256" key="1">
    <source>
        <dbReference type="ARBA" id="ARBA00006547"/>
    </source>
</evidence>
<dbReference type="SUPFAM" id="SSF54001">
    <property type="entry name" value="Cysteine proteinases"/>
    <property type="match status" value="1"/>
</dbReference>
<evidence type="ECO:0000313" key="2">
    <source>
        <dbReference type="EMBL" id="MFC4619486.1"/>
    </source>
</evidence>
<dbReference type="InterPro" id="IPR001447">
    <property type="entry name" value="Arylamine_N-AcTrfase"/>
</dbReference>
<keyword evidence="3" id="KW-1185">Reference proteome</keyword>
<dbReference type="RefSeq" id="WP_376846666.1">
    <property type="nucleotide sequence ID" value="NZ_JBHSFW010000009.1"/>
</dbReference>
<comment type="similarity">
    <text evidence="1">Belongs to the arylamine N-acetyltransferase family.</text>
</comment>
<dbReference type="InterPro" id="IPR053710">
    <property type="entry name" value="Arylamine_NAT_domain_sf"/>
</dbReference>
<protein>
    <submittedName>
        <fullName evidence="2">Arylamine N-acetyltransferase</fullName>
    </submittedName>
</protein>
<evidence type="ECO:0000313" key="3">
    <source>
        <dbReference type="Proteomes" id="UP001596022"/>
    </source>
</evidence>
<gene>
    <name evidence="2" type="ORF">ACFO4N_12260</name>
</gene>
<proteinExistence type="inferred from homology"/>
<sequence>MILDHPDSPFNKNPLIVQRTKRGHITLTDTYYTQWIDGKVTKEKIDKDKFQKLAKQHFGGSMFLHEREGLR</sequence>
<comment type="caution">
    <text evidence="2">The sequence shown here is derived from an EMBL/GenBank/DDBJ whole genome shotgun (WGS) entry which is preliminary data.</text>
</comment>